<organism evidence="2 3">
    <name type="scientific">Nephila pilipes</name>
    <name type="common">Giant wood spider</name>
    <name type="synonym">Nephila maculata</name>
    <dbReference type="NCBI Taxonomy" id="299642"/>
    <lineage>
        <taxon>Eukaryota</taxon>
        <taxon>Metazoa</taxon>
        <taxon>Ecdysozoa</taxon>
        <taxon>Arthropoda</taxon>
        <taxon>Chelicerata</taxon>
        <taxon>Arachnida</taxon>
        <taxon>Araneae</taxon>
        <taxon>Araneomorphae</taxon>
        <taxon>Entelegynae</taxon>
        <taxon>Araneoidea</taxon>
        <taxon>Nephilidae</taxon>
        <taxon>Nephila</taxon>
    </lineage>
</organism>
<gene>
    <name evidence="2" type="ORF">NPIL_457691</name>
    <name evidence="1" type="ORF">NPIL_587441</name>
</gene>
<evidence type="ECO:0000313" key="1">
    <source>
        <dbReference type="EMBL" id="GFT93289.1"/>
    </source>
</evidence>
<accession>A0A8X6Q711</accession>
<dbReference type="EMBL" id="BMAW01074677">
    <property type="protein sequence ID" value="GFT93289.1"/>
    <property type="molecule type" value="Genomic_DNA"/>
</dbReference>
<comment type="caution">
    <text evidence="2">The sequence shown here is derived from an EMBL/GenBank/DDBJ whole genome shotgun (WGS) entry which is preliminary data.</text>
</comment>
<dbReference type="EMBL" id="BMAW01078189">
    <property type="protein sequence ID" value="GFU09970.1"/>
    <property type="molecule type" value="Genomic_DNA"/>
</dbReference>
<name>A0A8X6Q711_NEPPI</name>
<keyword evidence="3" id="KW-1185">Reference proteome</keyword>
<evidence type="ECO:0000313" key="2">
    <source>
        <dbReference type="EMBL" id="GFU09970.1"/>
    </source>
</evidence>
<dbReference type="AlphaFoldDB" id="A0A8X6Q711"/>
<feature type="non-terminal residue" evidence="2">
    <location>
        <position position="1"/>
    </location>
</feature>
<dbReference type="Proteomes" id="UP000887013">
    <property type="component" value="Unassembled WGS sequence"/>
</dbReference>
<evidence type="ECO:0000313" key="3">
    <source>
        <dbReference type="Proteomes" id="UP000887013"/>
    </source>
</evidence>
<protein>
    <submittedName>
        <fullName evidence="2">Uncharacterized protein</fullName>
    </submittedName>
</protein>
<reference evidence="2" key="1">
    <citation type="submission" date="2020-08" db="EMBL/GenBank/DDBJ databases">
        <title>Multicomponent nature underlies the extraordinary mechanical properties of spider dragline silk.</title>
        <authorList>
            <person name="Kono N."/>
            <person name="Nakamura H."/>
            <person name="Mori M."/>
            <person name="Yoshida Y."/>
            <person name="Ohtoshi R."/>
            <person name="Malay A.D."/>
            <person name="Moran D.A.P."/>
            <person name="Tomita M."/>
            <person name="Numata K."/>
            <person name="Arakawa K."/>
        </authorList>
    </citation>
    <scope>NUCLEOTIDE SEQUENCE</scope>
</reference>
<proteinExistence type="predicted"/>
<sequence>SSNKSISAPIDFFEVENDALRTDVFVGIRPGKRVLIGSIAGR</sequence>